<reference evidence="1" key="1">
    <citation type="submission" date="2022-11" db="EMBL/GenBank/DDBJ databases">
        <title>Alteromonas sp. nov., isolated from sea water of the Qingdao.</title>
        <authorList>
            <person name="Wang Q."/>
        </authorList>
    </citation>
    <scope>NUCLEOTIDE SEQUENCE</scope>
    <source>
        <strain evidence="1">ASW11-7</strain>
    </source>
</reference>
<evidence type="ECO:0000313" key="1">
    <source>
        <dbReference type="EMBL" id="MCW8109606.1"/>
    </source>
</evidence>
<evidence type="ECO:0000313" key="2">
    <source>
        <dbReference type="Proteomes" id="UP001142810"/>
    </source>
</evidence>
<comment type="caution">
    <text evidence="1">The sequence shown here is derived from an EMBL/GenBank/DDBJ whole genome shotgun (WGS) entry which is preliminary data.</text>
</comment>
<keyword evidence="2" id="KW-1185">Reference proteome</keyword>
<protein>
    <recommendedName>
        <fullName evidence="3">RAMP superfamily protein</fullName>
    </recommendedName>
</protein>
<name>A0ABT3PBW9_9ALTE</name>
<organism evidence="1 2">
    <name type="scientific">Alteromonas aquimaris</name>
    <dbReference type="NCBI Taxonomy" id="2998417"/>
    <lineage>
        <taxon>Bacteria</taxon>
        <taxon>Pseudomonadati</taxon>
        <taxon>Pseudomonadota</taxon>
        <taxon>Gammaproteobacteria</taxon>
        <taxon>Alteromonadales</taxon>
        <taxon>Alteromonadaceae</taxon>
        <taxon>Alteromonas/Salinimonas group</taxon>
        <taxon>Alteromonas</taxon>
    </lineage>
</organism>
<dbReference type="Proteomes" id="UP001142810">
    <property type="component" value="Unassembled WGS sequence"/>
</dbReference>
<evidence type="ECO:0008006" key="3">
    <source>
        <dbReference type="Google" id="ProtNLM"/>
    </source>
</evidence>
<sequence length="516" mass="57447">MPTRLISITTKDKVVLSGSTNTTGEHHSLDYIPGSVLLGAIAAKLYAKLGDSHEQWQVFHSGKFRFGNCYPSTNAQQLSWPLPISFHFPKNSSPVMGSKLDHSVVVDMRANDAPQHIQFSQMRSGYVSSDGTVTQCEKSYQMKSAIDYSTGSVKSGQLFGYETLAKGQVFTGKISWDDDLEQTAPELVTKVLKILTDETLRVGRAKGAEFGRLSIQLAELPDSNQPNISDTFSIQCISDIALKDQFGQPCYDIRWHHLGLDEHDLLPIPEKSFVRTRQYSAYNGARQTYDQERLVIEKGSVFTFSCNNLSSEKLVSIQRKLNSGIGLFRESGLGEISLDTYPIETKQSNLIAEQSTQSEPSELINWLVKKASASAWKAILPTLAEQLVSELKKQYQTGRTLASVGNDDTWGPNTHAWAAILEQAKQIEDTPTLMNKLFSGNQPLIYVNESIQKAKAGDAWQSEVLDENGNFISIAQWFKVELTNHVEKSTVPLSPFLQRVSRIMMSEKFEYGVAQA</sequence>
<accession>A0ABT3PBW9</accession>
<dbReference type="EMBL" id="JAPFRD010000011">
    <property type="protein sequence ID" value="MCW8109606.1"/>
    <property type="molecule type" value="Genomic_DNA"/>
</dbReference>
<gene>
    <name evidence="1" type="ORF">OPS25_13940</name>
</gene>
<proteinExistence type="predicted"/>